<feature type="transmembrane region" description="Helical" evidence="1">
    <location>
        <begin position="28"/>
        <end position="47"/>
    </location>
</feature>
<dbReference type="RefSeq" id="WP_258393239.1">
    <property type="nucleotide sequence ID" value="NZ_AP019769.1"/>
</dbReference>
<dbReference type="AlphaFoldDB" id="A0A915SHS0"/>
<keyword evidence="1" id="KW-0812">Transmembrane</keyword>
<dbReference type="KEGG" id="naer:MJ1_0016"/>
<protein>
    <submittedName>
        <fullName evidence="2">Uncharacterized protein</fullName>
    </submittedName>
</protein>
<dbReference type="EMBL" id="AP019769">
    <property type="protein sequence ID" value="BBL45197.1"/>
    <property type="molecule type" value="Genomic_DNA"/>
</dbReference>
<reference evidence="3" key="1">
    <citation type="journal article" date="2022" name="Int. J. Syst. Evol. Microbiol.">
        <title>Nanobdella aerobiophila gen. nov., sp. nov., a thermoacidophilic, obligate ectosymbiotic archaeon, and proposal of Nanobdellaceae fam. nov., Nanobdellales ord. nov. and Nanobdellia class. nov.</title>
        <authorList>
            <person name="Kato S."/>
            <person name="Ogasawara A."/>
            <person name="Itoh T."/>
            <person name="Sakai H.D."/>
            <person name="Shimizu M."/>
            <person name="Yuki M."/>
            <person name="Kaneko M."/>
            <person name="Takashina T."/>
            <person name="Ohkuma M."/>
        </authorList>
    </citation>
    <scope>NUCLEOTIDE SEQUENCE [LARGE SCALE GENOMIC DNA]</scope>
    <source>
        <strain evidence="3">MJ1</strain>
    </source>
</reference>
<organism evidence="2 3">
    <name type="scientific">Nanobdella aerobiophila</name>
    <dbReference type="NCBI Taxonomy" id="2586965"/>
    <lineage>
        <taxon>Archaea</taxon>
        <taxon>Nanobdellota</taxon>
        <taxon>Nanobdellia</taxon>
        <taxon>Nanobdellales</taxon>
        <taxon>Nanobdellaceae</taxon>
        <taxon>Nanobdella</taxon>
    </lineage>
</organism>
<name>A0A915SHS0_9ARCH</name>
<evidence type="ECO:0000256" key="1">
    <source>
        <dbReference type="SAM" id="Phobius"/>
    </source>
</evidence>
<proteinExistence type="predicted"/>
<evidence type="ECO:0000313" key="3">
    <source>
        <dbReference type="Proteomes" id="UP001055553"/>
    </source>
</evidence>
<gene>
    <name evidence="2" type="ORF">MJ1_0016</name>
</gene>
<sequence>MNKKIILPVIIFIIFAILIYYLSHSKTLTVIPIFLLIFLLLDPRNNIINLNNN</sequence>
<keyword evidence="1" id="KW-0472">Membrane</keyword>
<dbReference type="Proteomes" id="UP001055553">
    <property type="component" value="Chromosome"/>
</dbReference>
<keyword evidence="3" id="KW-1185">Reference proteome</keyword>
<keyword evidence="1" id="KW-1133">Transmembrane helix</keyword>
<evidence type="ECO:0000313" key="2">
    <source>
        <dbReference type="EMBL" id="BBL45197.1"/>
    </source>
</evidence>
<dbReference type="GeneID" id="74567968"/>
<accession>A0A915SHS0</accession>
<feature type="transmembrane region" description="Helical" evidence="1">
    <location>
        <begin position="5"/>
        <end position="22"/>
    </location>
</feature>